<accession>A0A1S6HV37</accession>
<dbReference type="EMBL" id="CP014782">
    <property type="protein sequence ID" value="AQS39430.1"/>
    <property type="molecule type" value="Genomic_DNA"/>
</dbReference>
<name>A0A1S6HV37_9GAMM</name>
<evidence type="ECO:0000256" key="2">
    <source>
        <dbReference type="ARBA" id="ARBA00093628"/>
    </source>
</evidence>
<dbReference type="NCBIfam" id="NF008252">
    <property type="entry name" value="PRK11027.1-2"/>
    <property type="match status" value="1"/>
</dbReference>
<keyword evidence="4" id="KW-1185">Reference proteome</keyword>
<dbReference type="Proteomes" id="UP000189545">
    <property type="component" value="Chromosome"/>
</dbReference>
<evidence type="ECO:0000313" key="3">
    <source>
        <dbReference type="EMBL" id="AQS39430.1"/>
    </source>
</evidence>
<dbReference type="OrthoDB" id="6400110at2"/>
<reference evidence="3 4" key="1">
    <citation type="submission" date="2016-03" db="EMBL/GenBank/DDBJ databases">
        <title>Complete genome sequence of Shewanella psychrophila WP2, a deep sea bacterium isolated from west Pacific sediment.</title>
        <authorList>
            <person name="Xu G."/>
            <person name="Jian H."/>
        </authorList>
    </citation>
    <scope>NUCLEOTIDE SEQUENCE [LARGE SCALE GENOMIC DNA]</scope>
    <source>
        <strain evidence="3 4">WP2</strain>
    </source>
</reference>
<dbReference type="RefSeq" id="WP_077754343.1">
    <property type="nucleotide sequence ID" value="NZ_CP014782.1"/>
</dbReference>
<dbReference type="InterPro" id="IPR007335">
    <property type="entry name" value="DUF413"/>
</dbReference>
<dbReference type="Pfam" id="PF04219">
    <property type="entry name" value="DUF413"/>
    <property type="match status" value="1"/>
</dbReference>
<dbReference type="AlphaFoldDB" id="A0A1S6HV37"/>
<comment type="similarity">
    <text evidence="1">Belongs to the MaoP family.</text>
</comment>
<proteinExistence type="inferred from homology"/>
<dbReference type="STRING" id="225848.Sps_04329"/>
<protein>
    <recommendedName>
        <fullName evidence="2">Macrodomain Ori protein</fullName>
    </recommendedName>
</protein>
<organism evidence="3 4">
    <name type="scientific">Shewanella psychrophila</name>
    <dbReference type="NCBI Taxonomy" id="225848"/>
    <lineage>
        <taxon>Bacteria</taxon>
        <taxon>Pseudomonadati</taxon>
        <taxon>Pseudomonadota</taxon>
        <taxon>Gammaproteobacteria</taxon>
        <taxon>Alteromonadales</taxon>
        <taxon>Shewanellaceae</taxon>
        <taxon>Shewanella</taxon>
    </lineage>
</organism>
<evidence type="ECO:0000313" key="4">
    <source>
        <dbReference type="Proteomes" id="UP000189545"/>
    </source>
</evidence>
<gene>
    <name evidence="3" type="ORF">Sps_04329</name>
</gene>
<dbReference type="KEGG" id="spsw:Sps_04329"/>
<sequence>MSEEYFRFGQKSFIDDVNFPRGFRKSGDFTLLEAETLSLYGDTMGALESGVLEPLTLEENNFVKMLKHPHKAKTKLELVWMKYIKLSREPRRFHSLNSSSHKRPIEDFPPVISIPTETPQLAPA</sequence>
<evidence type="ECO:0000256" key="1">
    <source>
        <dbReference type="ARBA" id="ARBA00093464"/>
    </source>
</evidence>